<organism evidence="1 2">
    <name type="scientific">Lepraria finkii</name>
    <dbReference type="NCBI Taxonomy" id="1340010"/>
    <lineage>
        <taxon>Eukaryota</taxon>
        <taxon>Fungi</taxon>
        <taxon>Dikarya</taxon>
        <taxon>Ascomycota</taxon>
        <taxon>Pezizomycotina</taxon>
        <taxon>Lecanoromycetes</taxon>
        <taxon>OSLEUM clade</taxon>
        <taxon>Lecanoromycetidae</taxon>
        <taxon>Lecanorales</taxon>
        <taxon>Lecanorineae</taxon>
        <taxon>Stereocaulaceae</taxon>
        <taxon>Lepraria</taxon>
    </lineage>
</organism>
<dbReference type="Proteomes" id="UP001590951">
    <property type="component" value="Unassembled WGS sequence"/>
</dbReference>
<accession>A0ABR4BMM0</accession>
<evidence type="ECO:0000313" key="1">
    <source>
        <dbReference type="EMBL" id="KAL2059047.1"/>
    </source>
</evidence>
<comment type="caution">
    <text evidence="1">The sequence shown here is derived from an EMBL/GenBank/DDBJ whole genome shotgun (WGS) entry which is preliminary data.</text>
</comment>
<proteinExistence type="predicted"/>
<dbReference type="EMBL" id="JBHFEH010000001">
    <property type="protein sequence ID" value="KAL2059047.1"/>
    <property type="molecule type" value="Genomic_DNA"/>
</dbReference>
<sequence>MEPISAPVAGPKPPPMRNIIQVYPSGLPVVTYVQLILTTTGMGYTLRLASKEAKAWQEAEDERLKREKARVDAAITQSKAWDRESRERATFEKKGILKRVRLFLGK</sequence>
<gene>
    <name evidence="1" type="ORF">ABVK25_000339</name>
</gene>
<keyword evidence="2" id="KW-1185">Reference proteome</keyword>
<evidence type="ECO:0000313" key="2">
    <source>
        <dbReference type="Proteomes" id="UP001590951"/>
    </source>
</evidence>
<reference evidence="1 2" key="1">
    <citation type="submission" date="2024-09" db="EMBL/GenBank/DDBJ databases">
        <title>Rethinking Asexuality: The Enigmatic Case of Functional Sexual Genes in Lepraria (Stereocaulaceae).</title>
        <authorList>
            <person name="Doellman M."/>
            <person name="Sun Y."/>
            <person name="Barcenas-Pena A."/>
            <person name="Lumbsch H.T."/>
            <person name="Grewe F."/>
        </authorList>
    </citation>
    <scope>NUCLEOTIDE SEQUENCE [LARGE SCALE GENOMIC DNA]</scope>
    <source>
        <strain evidence="1 2">Grewe 0041</strain>
    </source>
</reference>
<protein>
    <submittedName>
        <fullName evidence="1">Uncharacterized protein</fullName>
    </submittedName>
</protein>
<name>A0ABR4BMM0_9LECA</name>